<dbReference type="EMBL" id="SJPW01000009">
    <property type="protein sequence ID" value="TWU44753.1"/>
    <property type="molecule type" value="Genomic_DNA"/>
</dbReference>
<accession>A0A5C6E4Z6</accession>
<dbReference type="AlphaFoldDB" id="A0A5C6E4Z6"/>
<evidence type="ECO:0000313" key="2">
    <source>
        <dbReference type="EMBL" id="TWU44753.1"/>
    </source>
</evidence>
<keyword evidence="1" id="KW-0472">Membrane</keyword>
<feature type="transmembrane region" description="Helical" evidence="1">
    <location>
        <begin position="144"/>
        <end position="165"/>
    </location>
</feature>
<protein>
    <submittedName>
        <fullName evidence="2">Uncharacterized protein</fullName>
    </submittedName>
</protein>
<feature type="transmembrane region" description="Helical" evidence="1">
    <location>
        <begin position="44"/>
        <end position="62"/>
    </location>
</feature>
<gene>
    <name evidence="2" type="ORF">Poly51_58190</name>
</gene>
<feature type="transmembrane region" description="Helical" evidence="1">
    <location>
        <begin position="108"/>
        <end position="132"/>
    </location>
</feature>
<reference evidence="2 3" key="1">
    <citation type="submission" date="2019-02" db="EMBL/GenBank/DDBJ databases">
        <title>Deep-cultivation of Planctomycetes and their phenomic and genomic characterization uncovers novel biology.</title>
        <authorList>
            <person name="Wiegand S."/>
            <person name="Jogler M."/>
            <person name="Boedeker C."/>
            <person name="Pinto D."/>
            <person name="Vollmers J."/>
            <person name="Rivas-Marin E."/>
            <person name="Kohn T."/>
            <person name="Peeters S.H."/>
            <person name="Heuer A."/>
            <person name="Rast P."/>
            <person name="Oberbeckmann S."/>
            <person name="Bunk B."/>
            <person name="Jeske O."/>
            <person name="Meyerdierks A."/>
            <person name="Storesund J.E."/>
            <person name="Kallscheuer N."/>
            <person name="Luecker S."/>
            <person name="Lage O.M."/>
            <person name="Pohl T."/>
            <person name="Merkel B.J."/>
            <person name="Hornburger P."/>
            <person name="Mueller R.-W."/>
            <person name="Bruemmer F."/>
            <person name="Labrenz M."/>
            <person name="Spormann A.M."/>
            <person name="Op Den Camp H."/>
            <person name="Overmann J."/>
            <person name="Amann R."/>
            <person name="Jetten M.S.M."/>
            <person name="Mascher T."/>
            <person name="Medema M.H."/>
            <person name="Devos D.P."/>
            <person name="Kaster A.-K."/>
            <person name="Ovreas L."/>
            <person name="Rohde M."/>
            <person name="Galperin M.Y."/>
            <person name="Jogler C."/>
        </authorList>
    </citation>
    <scope>NUCLEOTIDE SEQUENCE [LARGE SCALE GENOMIC DNA]</scope>
    <source>
        <strain evidence="2 3">Poly51</strain>
    </source>
</reference>
<comment type="caution">
    <text evidence="2">The sequence shown here is derived from an EMBL/GenBank/DDBJ whole genome shotgun (WGS) entry which is preliminary data.</text>
</comment>
<name>A0A5C6E4Z6_9BACT</name>
<evidence type="ECO:0000256" key="1">
    <source>
        <dbReference type="SAM" id="Phobius"/>
    </source>
</evidence>
<feature type="transmembrane region" description="Helical" evidence="1">
    <location>
        <begin position="21"/>
        <end position="38"/>
    </location>
</feature>
<keyword evidence="1" id="KW-1133">Transmembrane helix</keyword>
<dbReference type="Proteomes" id="UP000318288">
    <property type="component" value="Unassembled WGS sequence"/>
</dbReference>
<dbReference type="RefSeq" id="WP_146462245.1">
    <property type="nucleotide sequence ID" value="NZ_SJPW01000009.1"/>
</dbReference>
<evidence type="ECO:0000313" key="3">
    <source>
        <dbReference type="Proteomes" id="UP000318288"/>
    </source>
</evidence>
<organism evidence="2 3">
    <name type="scientific">Rubripirellula tenax</name>
    <dbReference type="NCBI Taxonomy" id="2528015"/>
    <lineage>
        <taxon>Bacteria</taxon>
        <taxon>Pseudomonadati</taxon>
        <taxon>Planctomycetota</taxon>
        <taxon>Planctomycetia</taxon>
        <taxon>Pirellulales</taxon>
        <taxon>Pirellulaceae</taxon>
        <taxon>Rubripirellula</taxon>
    </lineage>
</organism>
<sequence>MLHHSGNMSPIFISRGWHQSWVLFVLAIMWLITGVAWLGIQWPMILVVTTGPAAVLLLLAWASRRQAFKEQQVLDAARTGSVVFRWDLTGKQADWFRQSRRNRCRRKLLFWAVLPMIAGCLLAALVGFYNLLQGVSVGHSIKMAGVLAAVTFVATGIIAAAFWIWTLPGLRTLNHHDLPVLFLSDSIRVGDEVLHLSLWKRSREFTVTAIDDFFLMTLKFTSTYNDGNGFRSVVTRTLEIPIPFECEDQADEIAETYRLVRHA</sequence>
<keyword evidence="3" id="KW-1185">Reference proteome</keyword>
<proteinExistence type="predicted"/>
<keyword evidence="1" id="KW-0812">Transmembrane</keyword>